<organism evidence="2 3">
    <name type="scientific">Acinetobacter corruptisaponis</name>
    <dbReference type="NCBI Taxonomy" id="3045147"/>
    <lineage>
        <taxon>Bacteria</taxon>
        <taxon>Pseudomonadati</taxon>
        <taxon>Pseudomonadota</taxon>
        <taxon>Gammaproteobacteria</taxon>
        <taxon>Moraxellales</taxon>
        <taxon>Moraxellaceae</taxon>
        <taxon>Acinetobacter</taxon>
    </lineage>
</organism>
<dbReference type="Proteomes" id="UP001229836">
    <property type="component" value="Chromosome"/>
</dbReference>
<evidence type="ECO:0000313" key="2">
    <source>
        <dbReference type="EMBL" id="WHP04935.1"/>
    </source>
</evidence>
<evidence type="ECO:0000313" key="3">
    <source>
        <dbReference type="Proteomes" id="UP001229836"/>
    </source>
</evidence>
<reference evidence="2 3" key="1">
    <citation type="submission" date="2023-05" db="EMBL/GenBank/DDBJ databases">
        <title>The complete genome of Acinetobacter sp. nov KCTC 92772.</title>
        <authorList>
            <person name="Zhou G."/>
        </authorList>
    </citation>
    <scope>NUCLEOTIDE SEQUENCE [LARGE SCALE GENOMIC DNA]</scope>
    <source>
        <strain evidence="2 3">KCTC 92772</strain>
    </source>
</reference>
<dbReference type="InterPro" id="IPR038360">
    <property type="entry name" value="DUF4844_sf"/>
</dbReference>
<gene>
    <name evidence="2" type="ORF">QLH32_12915</name>
</gene>
<evidence type="ECO:0000256" key="1">
    <source>
        <dbReference type="SAM" id="SignalP"/>
    </source>
</evidence>
<sequence length="163" mass="18579">MKFIRVLLLTAIPLLSTSYIQATNHPLDKNMLPTTANIIQQLEQFKKQDHFIGDNILYTGVQDQQLKDQLNQQIADTAQQFIKHYENSAPPTKAQLLQTLSAGIHQINPDHLDTEDREQVATTFEQFLDILGLESSEGILNTWMYGEEVNDLIEQNSKPFNTP</sequence>
<feature type="chain" id="PRO_5047195227" evidence="1">
    <location>
        <begin position="23"/>
        <end position="163"/>
    </location>
</feature>
<keyword evidence="1" id="KW-0732">Signal</keyword>
<dbReference type="Pfam" id="PF16133">
    <property type="entry name" value="DUF4844"/>
    <property type="match status" value="1"/>
</dbReference>
<dbReference type="Gene3D" id="1.20.1480.40">
    <property type="entry name" value="Uncharacterised protein PF16133, DUF4844"/>
    <property type="match status" value="1"/>
</dbReference>
<feature type="signal peptide" evidence="1">
    <location>
        <begin position="1"/>
        <end position="22"/>
    </location>
</feature>
<proteinExistence type="predicted"/>
<dbReference type="InterPro" id="IPR032301">
    <property type="entry name" value="DUF4844"/>
</dbReference>
<name>A0ABY8S033_9GAMM</name>
<keyword evidence="3" id="KW-1185">Reference proteome</keyword>
<accession>A0ABY8S033</accession>
<dbReference type="EMBL" id="CP125669">
    <property type="protein sequence ID" value="WHP04935.1"/>
    <property type="molecule type" value="Genomic_DNA"/>
</dbReference>
<protein>
    <submittedName>
        <fullName evidence="2">DUF4844 domain-containing protein</fullName>
    </submittedName>
</protein>
<dbReference type="RefSeq" id="WP_283266546.1">
    <property type="nucleotide sequence ID" value="NZ_CP125669.1"/>
</dbReference>